<dbReference type="Proteomes" id="UP000315889">
    <property type="component" value="Unassembled WGS sequence"/>
</dbReference>
<sequence length="187" mass="21282">MQCEQCLLVSVPQQFHLSSSAEKQVYDQHQNSPHDMGYREFLAKLATPLIARLSNKSRGLDFGSGPGPTLSIMLEDQGHSMKVYDVYYAKDETVLGQSYDFITSTEVVEHLANPKLELERLWSLIEPGGYLGLMTKLVADKKSFSSWHYKNDPTHIAFFSKDTFNYLAQQWGATVEYFGNDVIIFQK</sequence>
<name>A0A520MGN3_9GAMM</name>
<evidence type="ECO:0000313" key="1">
    <source>
        <dbReference type="EMBL" id="RZO20341.1"/>
    </source>
</evidence>
<protein>
    <submittedName>
        <fullName evidence="1">Class I SAM-dependent methyltransferase</fullName>
    </submittedName>
</protein>
<dbReference type="Pfam" id="PF13489">
    <property type="entry name" value="Methyltransf_23"/>
    <property type="match status" value="1"/>
</dbReference>
<dbReference type="GO" id="GO:0032259">
    <property type="term" value="P:methylation"/>
    <property type="evidence" value="ECO:0007669"/>
    <property type="project" value="UniProtKB-KW"/>
</dbReference>
<proteinExistence type="predicted"/>
<dbReference type="SUPFAM" id="SSF53335">
    <property type="entry name" value="S-adenosyl-L-methionine-dependent methyltransferases"/>
    <property type="match status" value="1"/>
</dbReference>
<keyword evidence="1" id="KW-0489">Methyltransferase</keyword>
<dbReference type="EMBL" id="SHBP01000005">
    <property type="protein sequence ID" value="RZO20341.1"/>
    <property type="molecule type" value="Genomic_DNA"/>
</dbReference>
<dbReference type="Gene3D" id="3.40.50.150">
    <property type="entry name" value="Vaccinia Virus protein VP39"/>
    <property type="match status" value="1"/>
</dbReference>
<comment type="caution">
    <text evidence="1">The sequence shown here is derived from an EMBL/GenBank/DDBJ whole genome shotgun (WGS) entry which is preliminary data.</text>
</comment>
<reference evidence="1 2" key="1">
    <citation type="submission" date="2019-02" db="EMBL/GenBank/DDBJ databases">
        <title>Prokaryotic population dynamics and viral predation in marine succession experiment using metagenomics: the confinement effect.</title>
        <authorList>
            <person name="Haro-Moreno J.M."/>
            <person name="Rodriguez-Valera F."/>
            <person name="Lopez-Perez M."/>
        </authorList>
    </citation>
    <scope>NUCLEOTIDE SEQUENCE [LARGE SCALE GENOMIC DNA]</scope>
    <source>
        <strain evidence="1">MED-G170</strain>
    </source>
</reference>
<keyword evidence="1" id="KW-0808">Transferase</keyword>
<gene>
    <name evidence="1" type="ORF">EVB03_05230</name>
</gene>
<accession>A0A520MGN3</accession>
<dbReference type="AlphaFoldDB" id="A0A520MGN3"/>
<organism evidence="1 2">
    <name type="scientific">SAR92 clade bacterium</name>
    <dbReference type="NCBI Taxonomy" id="2315479"/>
    <lineage>
        <taxon>Bacteria</taxon>
        <taxon>Pseudomonadati</taxon>
        <taxon>Pseudomonadota</taxon>
        <taxon>Gammaproteobacteria</taxon>
        <taxon>Cellvibrionales</taxon>
        <taxon>Porticoccaceae</taxon>
        <taxon>SAR92 clade</taxon>
    </lineage>
</organism>
<evidence type="ECO:0000313" key="2">
    <source>
        <dbReference type="Proteomes" id="UP000315889"/>
    </source>
</evidence>
<dbReference type="InterPro" id="IPR029063">
    <property type="entry name" value="SAM-dependent_MTases_sf"/>
</dbReference>
<dbReference type="GO" id="GO:0008168">
    <property type="term" value="F:methyltransferase activity"/>
    <property type="evidence" value="ECO:0007669"/>
    <property type="project" value="UniProtKB-KW"/>
</dbReference>